<evidence type="ECO:0000313" key="2">
    <source>
        <dbReference type="EMBL" id="KAF8472348.1"/>
    </source>
</evidence>
<organism evidence="2 3">
    <name type="scientific">Russula ochroleuca</name>
    <dbReference type="NCBI Taxonomy" id="152965"/>
    <lineage>
        <taxon>Eukaryota</taxon>
        <taxon>Fungi</taxon>
        <taxon>Dikarya</taxon>
        <taxon>Basidiomycota</taxon>
        <taxon>Agaricomycotina</taxon>
        <taxon>Agaricomycetes</taxon>
        <taxon>Russulales</taxon>
        <taxon>Russulaceae</taxon>
        <taxon>Russula</taxon>
    </lineage>
</organism>
<keyword evidence="3" id="KW-1185">Reference proteome</keyword>
<name>A0A9P5K073_9AGAM</name>
<feature type="region of interest" description="Disordered" evidence="1">
    <location>
        <begin position="1"/>
        <end position="27"/>
    </location>
</feature>
<evidence type="ECO:0000313" key="3">
    <source>
        <dbReference type="Proteomes" id="UP000759537"/>
    </source>
</evidence>
<gene>
    <name evidence="2" type="ORF">DFH94DRAFT_186370</name>
</gene>
<feature type="compositionally biased region" description="Polar residues" evidence="1">
    <location>
        <begin position="1"/>
        <end position="11"/>
    </location>
</feature>
<protein>
    <submittedName>
        <fullName evidence="2">Uncharacterized protein</fullName>
    </submittedName>
</protein>
<dbReference type="AlphaFoldDB" id="A0A9P5K073"/>
<sequence>MLPPSRSTRASSNEDNHSRNYGTNHATDSPAFSPIVLRFYRMPYDPRLHTARNQGMMGFVKQFCQVVSGFRGSEFVAGGARRGTLSMAAGINRITYSGSNLFGVSSGLRTLIEQASLRGVEGDPYKRGPHPQGSARGGAPRHECRIWSARREVRSSYLYPGSFRVGPIILDLY</sequence>
<accession>A0A9P5K073</accession>
<proteinExistence type="predicted"/>
<evidence type="ECO:0000256" key="1">
    <source>
        <dbReference type="SAM" id="MobiDB-lite"/>
    </source>
</evidence>
<reference evidence="2" key="2">
    <citation type="journal article" date="2020" name="Nat. Commun.">
        <title>Large-scale genome sequencing of mycorrhizal fungi provides insights into the early evolution of symbiotic traits.</title>
        <authorList>
            <person name="Miyauchi S."/>
            <person name="Kiss E."/>
            <person name="Kuo A."/>
            <person name="Drula E."/>
            <person name="Kohler A."/>
            <person name="Sanchez-Garcia M."/>
            <person name="Morin E."/>
            <person name="Andreopoulos B."/>
            <person name="Barry K.W."/>
            <person name="Bonito G."/>
            <person name="Buee M."/>
            <person name="Carver A."/>
            <person name="Chen C."/>
            <person name="Cichocki N."/>
            <person name="Clum A."/>
            <person name="Culley D."/>
            <person name="Crous P.W."/>
            <person name="Fauchery L."/>
            <person name="Girlanda M."/>
            <person name="Hayes R.D."/>
            <person name="Keri Z."/>
            <person name="LaButti K."/>
            <person name="Lipzen A."/>
            <person name="Lombard V."/>
            <person name="Magnuson J."/>
            <person name="Maillard F."/>
            <person name="Murat C."/>
            <person name="Nolan M."/>
            <person name="Ohm R.A."/>
            <person name="Pangilinan J."/>
            <person name="Pereira M.F."/>
            <person name="Perotto S."/>
            <person name="Peter M."/>
            <person name="Pfister S."/>
            <person name="Riley R."/>
            <person name="Sitrit Y."/>
            <person name="Stielow J.B."/>
            <person name="Szollosi G."/>
            <person name="Zifcakova L."/>
            <person name="Stursova M."/>
            <person name="Spatafora J.W."/>
            <person name="Tedersoo L."/>
            <person name="Vaario L.M."/>
            <person name="Yamada A."/>
            <person name="Yan M."/>
            <person name="Wang P."/>
            <person name="Xu J."/>
            <person name="Bruns T."/>
            <person name="Baldrian P."/>
            <person name="Vilgalys R."/>
            <person name="Dunand C."/>
            <person name="Henrissat B."/>
            <person name="Grigoriev I.V."/>
            <person name="Hibbett D."/>
            <person name="Nagy L.G."/>
            <person name="Martin F.M."/>
        </authorList>
    </citation>
    <scope>NUCLEOTIDE SEQUENCE</scope>
    <source>
        <strain evidence="2">Prilba</strain>
    </source>
</reference>
<dbReference type="EMBL" id="WHVB01000020">
    <property type="protein sequence ID" value="KAF8472348.1"/>
    <property type="molecule type" value="Genomic_DNA"/>
</dbReference>
<feature type="region of interest" description="Disordered" evidence="1">
    <location>
        <begin position="122"/>
        <end position="141"/>
    </location>
</feature>
<comment type="caution">
    <text evidence="2">The sequence shown here is derived from an EMBL/GenBank/DDBJ whole genome shotgun (WGS) entry which is preliminary data.</text>
</comment>
<dbReference type="Proteomes" id="UP000759537">
    <property type="component" value="Unassembled WGS sequence"/>
</dbReference>
<reference evidence="2" key="1">
    <citation type="submission" date="2019-10" db="EMBL/GenBank/DDBJ databases">
        <authorList>
            <consortium name="DOE Joint Genome Institute"/>
            <person name="Kuo A."/>
            <person name="Miyauchi S."/>
            <person name="Kiss E."/>
            <person name="Drula E."/>
            <person name="Kohler A."/>
            <person name="Sanchez-Garcia M."/>
            <person name="Andreopoulos B."/>
            <person name="Barry K.W."/>
            <person name="Bonito G."/>
            <person name="Buee M."/>
            <person name="Carver A."/>
            <person name="Chen C."/>
            <person name="Cichocki N."/>
            <person name="Clum A."/>
            <person name="Culley D."/>
            <person name="Crous P.W."/>
            <person name="Fauchery L."/>
            <person name="Girlanda M."/>
            <person name="Hayes R."/>
            <person name="Keri Z."/>
            <person name="LaButti K."/>
            <person name="Lipzen A."/>
            <person name="Lombard V."/>
            <person name="Magnuson J."/>
            <person name="Maillard F."/>
            <person name="Morin E."/>
            <person name="Murat C."/>
            <person name="Nolan M."/>
            <person name="Ohm R."/>
            <person name="Pangilinan J."/>
            <person name="Pereira M."/>
            <person name="Perotto S."/>
            <person name="Peter M."/>
            <person name="Riley R."/>
            <person name="Sitrit Y."/>
            <person name="Stielow B."/>
            <person name="Szollosi G."/>
            <person name="Zifcakova L."/>
            <person name="Stursova M."/>
            <person name="Spatafora J.W."/>
            <person name="Tedersoo L."/>
            <person name="Vaario L.-M."/>
            <person name="Yamada A."/>
            <person name="Yan M."/>
            <person name="Wang P."/>
            <person name="Xu J."/>
            <person name="Bruns T."/>
            <person name="Baldrian P."/>
            <person name="Vilgalys R."/>
            <person name="Henrissat B."/>
            <person name="Grigoriev I.V."/>
            <person name="Hibbett D."/>
            <person name="Nagy L.G."/>
            <person name="Martin F.M."/>
        </authorList>
    </citation>
    <scope>NUCLEOTIDE SEQUENCE</scope>
    <source>
        <strain evidence="2">Prilba</strain>
    </source>
</reference>